<feature type="transmembrane region" description="Helical" evidence="4">
    <location>
        <begin position="323"/>
        <end position="342"/>
    </location>
</feature>
<organism evidence="6 7">
    <name type="scientific">Enterovibrio nigricans DSM 22720</name>
    <dbReference type="NCBI Taxonomy" id="1121868"/>
    <lineage>
        <taxon>Bacteria</taxon>
        <taxon>Pseudomonadati</taxon>
        <taxon>Pseudomonadota</taxon>
        <taxon>Gammaproteobacteria</taxon>
        <taxon>Vibrionales</taxon>
        <taxon>Vibrionaceae</taxon>
        <taxon>Enterovibrio</taxon>
    </lineage>
</organism>
<name>A0A1T4V8W9_9GAMM</name>
<keyword evidence="4" id="KW-0812">Transmembrane</keyword>
<dbReference type="EC" id="3.6.1.27" evidence="1"/>
<dbReference type="SUPFAM" id="SSF48317">
    <property type="entry name" value="Acid phosphatase/Vanadium-dependent haloperoxidase"/>
    <property type="match status" value="1"/>
</dbReference>
<dbReference type="Proteomes" id="UP000190162">
    <property type="component" value="Unassembled WGS sequence"/>
</dbReference>
<evidence type="ECO:0000313" key="7">
    <source>
        <dbReference type="Proteomes" id="UP000190162"/>
    </source>
</evidence>
<dbReference type="SMART" id="SM00014">
    <property type="entry name" value="acidPPc"/>
    <property type="match status" value="1"/>
</dbReference>
<keyword evidence="4" id="KW-1133">Transmembrane helix</keyword>
<sequence>MPRGIRYNGFNTRLLYSAMKQLLLLALILLSAASPILANEQISPIKGAACLVSDASGRVLVTRDILNNRIAIPGGYVDSDNPADAAVRETLEETGIKVKAVGELARLRNAVLYNCVALSPIPVHTDNSGKGTVAAWQAEHFGREVRAVFLVQPESINLEDARFPDQVKMFPELLKKANRSEIDERTDFSHLAHDFSVWNADINLTVQRAVHALPAPFNAFMGTLITWASAMGSGVLFFMLLPFAIATGGVKRASETLLVTVIATVIVSFGKLYFGVPRPFYIFPELQLANASGFAFPSGHTATAFAVWGLIYHWLKQAGHNRLSIWLVPALLVALSRVYLGVHYVTDVIAGAVIGVLTVFIVNALSSRRFMDKPLLLHPLPWLLVGLLVVPFAATQIQPLFLYCVVFSLVFSLMLMGNPRAIHATKPMGAKCGVITLVIVLLIAATAFSIAQLSQSSIEILAVNCTAIALLAVWISRGAPRVSK</sequence>
<dbReference type="PANTHER" id="PTHR14969">
    <property type="entry name" value="SPHINGOSINE-1-PHOSPHATE PHOSPHOHYDROLASE"/>
    <property type="match status" value="1"/>
</dbReference>
<evidence type="ECO:0000313" key="6">
    <source>
        <dbReference type="EMBL" id="SKA60981.1"/>
    </source>
</evidence>
<dbReference type="PANTHER" id="PTHR14969:SF13">
    <property type="entry name" value="AT30094P"/>
    <property type="match status" value="1"/>
</dbReference>
<dbReference type="Gene3D" id="1.20.144.10">
    <property type="entry name" value="Phosphatidic acid phosphatase type 2/haloperoxidase"/>
    <property type="match status" value="1"/>
</dbReference>
<dbReference type="CDD" id="cd02883">
    <property type="entry name" value="NUDIX_Hydrolase"/>
    <property type="match status" value="1"/>
</dbReference>
<dbReference type="CDD" id="cd01610">
    <property type="entry name" value="PAP2_like"/>
    <property type="match status" value="1"/>
</dbReference>
<comment type="catalytic activity">
    <reaction evidence="3">
        <text>di-trans,octa-cis-undecaprenyl diphosphate + H2O = di-trans,octa-cis-undecaprenyl phosphate + phosphate + H(+)</text>
        <dbReference type="Rhea" id="RHEA:28094"/>
        <dbReference type="ChEBI" id="CHEBI:15377"/>
        <dbReference type="ChEBI" id="CHEBI:15378"/>
        <dbReference type="ChEBI" id="CHEBI:43474"/>
        <dbReference type="ChEBI" id="CHEBI:58405"/>
        <dbReference type="ChEBI" id="CHEBI:60392"/>
        <dbReference type="EC" id="3.6.1.27"/>
    </reaction>
</comment>
<feature type="transmembrane region" description="Helical" evidence="4">
    <location>
        <begin position="429"/>
        <end position="451"/>
    </location>
</feature>
<feature type="transmembrane region" description="Helical" evidence="4">
    <location>
        <begin position="348"/>
        <end position="366"/>
    </location>
</feature>
<dbReference type="Pfam" id="PF00293">
    <property type="entry name" value="NUDIX"/>
    <property type="match status" value="1"/>
</dbReference>
<dbReference type="GO" id="GO:0050380">
    <property type="term" value="F:undecaprenyl-diphosphatase activity"/>
    <property type="evidence" value="ECO:0007669"/>
    <property type="project" value="UniProtKB-EC"/>
</dbReference>
<dbReference type="InterPro" id="IPR000086">
    <property type="entry name" value="NUDIX_hydrolase_dom"/>
</dbReference>
<dbReference type="AlphaFoldDB" id="A0A1T4V8W9"/>
<accession>A0A1T4V8W9</accession>
<gene>
    <name evidence="6" type="ORF">SAMN02745132_03398</name>
</gene>
<feature type="domain" description="Phosphatidic acid phosphatase type 2/haloperoxidase" evidence="5">
    <location>
        <begin position="256"/>
        <end position="363"/>
    </location>
</feature>
<feature type="transmembrane region" description="Helical" evidence="4">
    <location>
        <begin position="375"/>
        <end position="394"/>
    </location>
</feature>
<dbReference type="EMBL" id="FUXU01000053">
    <property type="protein sequence ID" value="SKA60981.1"/>
    <property type="molecule type" value="Genomic_DNA"/>
</dbReference>
<evidence type="ECO:0000259" key="5">
    <source>
        <dbReference type="SMART" id="SM00014"/>
    </source>
</evidence>
<reference evidence="7" key="1">
    <citation type="submission" date="2017-02" db="EMBL/GenBank/DDBJ databases">
        <authorList>
            <person name="Varghese N."/>
            <person name="Submissions S."/>
        </authorList>
    </citation>
    <scope>NUCLEOTIDE SEQUENCE [LARGE SCALE GENOMIC DNA]</scope>
    <source>
        <strain evidence="7">DSM 22720</strain>
    </source>
</reference>
<dbReference type="InterPro" id="IPR015797">
    <property type="entry name" value="NUDIX_hydrolase-like_dom_sf"/>
</dbReference>
<protein>
    <recommendedName>
        <fullName evidence="1">undecaprenyl-diphosphate phosphatase</fullName>
        <ecNumber evidence="1">3.6.1.27</ecNumber>
    </recommendedName>
    <alternativeName>
        <fullName evidence="2">Undecaprenyl pyrophosphate phosphatase</fullName>
    </alternativeName>
</protein>
<feature type="transmembrane region" description="Helical" evidence="4">
    <location>
        <begin position="400"/>
        <end position="417"/>
    </location>
</feature>
<proteinExistence type="predicted"/>
<feature type="transmembrane region" description="Helical" evidence="4">
    <location>
        <begin position="294"/>
        <end position="311"/>
    </location>
</feature>
<dbReference type="InterPro" id="IPR036938">
    <property type="entry name" value="PAP2/HPO_sf"/>
</dbReference>
<keyword evidence="7" id="KW-1185">Reference proteome</keyword>
<dbReference type="InterPro" id="IPR000326">
    <property type="entry name" value="PAP2/HPO"/>
</dbReference>
<feature type="transmembrane region" description="Helical" evidence="4">
    <location>
        <begin position="224"/>
        <end position="245"/>
    </location>
</feature>
<evidence type="ECO:0000256" key="1">
    <source>
        <dbReference type="ARBA" id="ARBA00012374"/>
    </source>
</evidence>
<dbReference type="Gene3D" id="3.90.79.10">
    <property type="entry name" value="Nucleoside Triphosphate Pyrophosphohydrolase"/>
    <property type="match status" value="1"/>
</dbReference>
<keyword evidence="4" id="KW-0472">Membrane</keyword>
<feature type="transmembrane region" description="Helical" evidence="4">
    <location>
        <begin position="457"/>
        <end position="475"/>
    </location>
</feature>
<feature type="transmembrane region" description="Helical" evidence="4">
    <location>
        <begin position="257"/>
        <end position="274"/>
    </location>
</feature>
<dbReference type="SUPFAM" id="SSF55811">
    <property type="entry name" value="Nudix"/>
    <property type="match status" value="1"/>
</dbReference>
<evidence type="ECO:0000256" key="2">
    <source>
        <dbReference type="ARBA" id="ARBA00032707"/>
    </source>
</evidence>
<evidence type="ECO:0000256" key="4">
    <source>
        <dbReference type="SAM" id="Phobius"/>
    </source>
</evidence>
<dbReference type="Pfam" id="PF01569">
    <property type="entry name" value="PAP2"/>
    <property type="match status" value="1"/>
</dbReference>
<evidence type="ECO:0000256" key="3">
    <source>
        <dbReference type="ARBA" id="ARBA00047594"/>
    </source>
</evidence>